<dbReference type="AlphaFoldDB" id="A0A840XNT6"/>
<dbReference type="EMBL" id="JACIJE010000004">
    <property type="protein sequence ID" value="MBB5689576.1"/>
    <property type="molecule type" value="Genomic_DNA"/>
</dbReference>
<comment type="caution">
    <text evidence="2">The sequence shown here is derived from an EMBL/GenBank/DDBJ whole genome shotgun (WGS) entry which is preliminary data.</text>
</comment>
<sequence length="497" mass="52591">MTPWTALRHARGLALLLALALAAVPAGVRAQQSLALDQSEAAQRPPLMPGQPVKITLGRGESAYFRLPEGMGDLVAQTRALAGETDTVMALLDAQGRVLEEDDDGGDENLASRIEIGGDQRGPLFLRVGVFEQAAGAFELVLEHAPPRDPAAPPRTLTEAATRPALDVGQSVAITLRARQEAYFRLPDDGRDLVLATRRLARGTDTVLALLDANGREIAEDDDGGEEPLASRLEVPGSQRRPLYVRAAALGSGGSFELTIQPDTAPAPPAFARSIREAAGRPPLGIGEPVALRLRRGQSAYFLLPEGDIAVLTRNLRRGTDTLLSLLDRDGTEIAEDDDGGGGLASRLEVEAAQPRPLFVRARGLGDTAAEFELVVEADSREAPAFATSMREAAAAPPLEPGAVVAVRLRRGQSAWFALPPGAFVAMTRNLRDGTDTVLELFDDSGRSIADDDDGGEGLASRLEVDGQQKGRLFLRAGTLGDTPGAFDLVLMPQGGR</sequence>
<organism evidence="2 3">
    <name type="scientific">Neoroseomonas alkaliterrae</name>
    <dbReference type="NCBI Taxonomy" id="1452450"/>
    <lineage>
        <taxon>Bacteria</taxon>
        <taxon>Pseudomonadati</taxon>
        <taxon>Pseudomonadota</taxon>
        <taxon>Alphaproteobacteria</taxon>
        <taxon>Acetobacterales</taxon>
        <taxon>Acetobacteraceae</taxon>
        <taxon>Neoroseomonas</taxon>
    </lineage>
</organism>
<reference evidence="2 3" key="1">
    <citation type="submission" date="2020-08" db="EMBL/GenBank/DDBJ databases">
        <title>Genomic Encyclopedia of Type Strains, Phase IV (KMG-IV): sequencing the most valuable type-strain genomes for metagenomic binning, comparative biology and taxonomic classification.</title>
        <authorList>
            <person name="Goeker M."/>
        </authorList>
    </citation>
    <scope>NUCLEOTIDE SEQUENCE [LARGE SCALE GENOMIC DNA]</scope>
    <source>
        <strain evidence="2 3">DSM 25895</strain>
    </source>
</reference>
<keyword evidence="1" id="KW-0732">Signal</keyword>
<gene>
    <name evidence="2" type="ORF">FHS88_001701</name>
</gene>
<dbReference type="RefSeq" id="WP_184483540.1">
    <property type="nucleotide sequence ID" value="NZ_JAAEDJ010000115.1"/>
</dbReference>
<feature type="chain" id="PRO_5033046686" evidence="1">
    <location>
        <begin position="31"/>
        <end position="497"/>
    </location>
</feature>
<keyword evidence="3" id="KW-1185">Reference proteome</keyword>
<evidence type="ECO:0000313" key="2">
    <source>
        <dbReference type="EMBL" id="MBB5689576.1"/>
    </source>
</evidence>
<evidence type="ECO:0000256" key="1">
    <source>
        <dbReference type="SAM" id="SignalP"/>
    </source>
</evidence>
<dbReference type="Proteomes" id="UP000562254">
    <property type="component" value="Unassembled WGS sequence"/>
</dbReference>
<protein>
    <submittedName>
        <fullName evidence="2">Uncharacterized protein</fullName>
    </submittedName>
</protein>
<feature type="signal peptide" evidence="1">
    <location>
        <begin position="1"/>
        <end position="30"/>
    </location>
</feature>
<evidence type="ECO:0000313" key="3">
    <source>
        <dbReference type="Proteomes" id="UP000562254"/>
    </source>
</evidence>
<name>A0A840XNT6_9PROT</name>
<accession>A0A840XNT6</accession>
<proteinExistence type="predicted"/>